<dbReference type="EMBL" id="BK015921">
    <property type="protein sequence ID" value="DAF85246.1"/>
    <property type="molecule type" value="Genomic_DNA"/>
</dbReference>
<reference evidence="1" key="1">
    <citation type="journal article" date="2021" name="Proc. Natl. Acad. Sci. U.S.A.">
        <title>A Catalog of Tens of Thousands of Viruses from Human Metagenomes Reveals Hidden Associations with Chronic Diseases.</title>
        <authorList>
            <person name="Tisza M.J."/>
            <person name="Buck C.B."/>
        </authorList>
    </citation>
    <scope>NUCLEOTIDE SEQUENCE</scope>
    <source>
        <strain evidence="1">Ct7OC5</strain>
    </source>
</reference>
<accession>A0A8S5TSR1</accession>
<protein>
    <submittedName>
        <fullName evidence="1">Uncharacterized protein</fullName>
    </submittedName>
</protein>
<evidence type="ECO:0000313" key="1">
    <source>
        <dbReference type="EMBL" id="DAF85246.1"/>
    </source>
</evidence>
<sequence>MSKNCQTISEQYSNNRRTFALNVKPFSKYIDLLLSLQTKKYIITFKN</sequence>
<name>A0A8S5TSR1_9CAUD</name>
<proteinExistence type="predicted"/>
<organism evidence="1">
    <name type="scientific">Siphoviridae sp. ct7OC5</name>
    <dbReference type="NCBI Taxonomy" id="2825350"/>
    <lineage>
        <taxon>Viruses</taxon>
        <taxon>Duplodnaviria</taxon>
        <taxon>Heunggongvirae</taxon>
        <taxon>Uroviricota</taxon>
        <taxon>Caudoviricetes</taxon>
    </lineage>
</organism>